<sequence>MIFKTSKRLRWVAAGAFGLMLVFNIMVSLEFDKDKILPSISLIELGNRAMAQSESGGDNDCGNLIFGCDSLWQRVMTNEPCTKEICGGWGGNTICDTFNGFTEKCLDGPDFACVSHNCIV</sequence>
<keyword evidence="2" id="KW-1185">Reference proteome</keyword>
<name>A0A951MBP4_9BACT</name>
<dbReference type="Proteomes" id="UP000727490">
    <property type="component" value="Unassembled WGS sequence"/>
</dbReference>
<evidence type="ECO:0000313" key="1">
    <source>
        <dbReference type="EMBL" id="MBW3466962.1"/>
    </source>
</evidence>
<proteinExistence type="predicted"/>
<gene>
    <name evidence="1" type="ORF">EGN73_03955</name>
</gene>
<accession>A0A951MBP4</accession>
<protein>
    <submittedName>
        <fullName evidence="1">Uncharacterized protein</fullName>
    </submittedName>
</protein>
<reference evidence="1 2" key="1">
    <citation type="journal article" date="2020" name="Syst. Appl. Microbiol.">
        <title>Arthrospiribacter ruber gen. nov., sp. nov., a novel bacterium isolated from Arthrospira cultures.</title>
        <authorList>
            <person name="Waleron M."/>
            <person name="Misztak A."/>
            <person name="Waleron M.M."/>
            <person name="Furmaniak M."/>
            <person name="Mrozik A."/>
            <person name="Waleron K."/>
        </authorList>
    </citation>
    <scope>NUCLEOTIDE SEQUENCE [LARGE SCALE GENOMIC DNA]</scope>
    <source>
        <strain evidence="1 2">DPMB0001</strain>
    </source>
</reference>
<dbReference type="EMBL" id="RPHB01000002">
    <property type="protein sequence ID" value="MBW3466962.1"/>
    <property type="molecule type" value="Genomic_DNA"/>
</dbReference>
<dbReference type="AlphaFoldDB" id="A0A951MBP4"/>
<dbReference type="RefSeq" id="WP_219287174.1">
    <property type="nucleotide sequence ID" value="NZ_RPHB01000002.1"/>
</dbReference>
<organism evidence="1 2">
    <name type="scientific">Arthrospiribacter ruber</name>
    <dbReference type="NCBI Taxonomy" id="2487934"/>
    <lineage>
        <taxon>Bacteria</taxon>
        <taxon>Pseudomonadati</taxon>
        <taxon>Bacteroidota</taxon>
        <taxon>Cytophagia</taxon>
        <taxon>Cytophagales</taxon>
        <taxon>Cyclobacteriaceae</taxon>
        <taxon>Arthrospiribacter</taxon>
    </lineage>
</organism>
<evidence type="ECO:0000313" key="2">
    <source>
        <dbReference type="Proteomes" id="UP000727490"/>
    </source>
</evidence>
<comment type="caution">
    <text evidence="1">The sequence shown here is derived from an EMBL/GenBank/DDBJ whole genome shotgun (WGS) entry which is preliminary data.</text>
</comment>